<dbReference type="SUPFAM" id="SSF48613">
    <property type="entry name" value="Heme oxygenase-like"/>
    <property type="match status" value="1"/>
</dbReference>
<evidence type="ECO:0000313" key="2">
    <source>
        <dbReference type="Proteomes" id="UP000225706"/>
    </source>
</evidence>
<sequence length="170" mass="19542">MSSPSDSSSCTSESDQENFIIDEVIGEISEFAPYDDNYEPLATEEEAAAYNERVHREEEEEQQPVSAKIFGRDSVAMGPAAETYVGYERALSQKDPKYLCTAMLPCTMLWPWLANELINSVKVDNPYYVWFKDNETSPDHKSHLERFVYHFFAQVDLEEQKKCLSIFQEG</sequence>
<name>A0A2B4SHS4_STYPI</name>
<dbReference type="AlphaFoldDB" id="A0A2B4SHS4"/>
<protein>
    <submittedName>
        <fullName evidence="1">Uncharacterized protein</fullName>
    </submittedName>
</protein>
<proteinExistence type="predicted"/>
<dbReference type="EMBL" id="LSMT01000089">
    <property type="protein sequence ID" value="PFX28128.1"/>
    <property type="molecule type" value="Genomic_DNA"/>
</dbReference>
<evidence type="ECO:0000313" key="1">
    <source>
        <dbReference type="EMBL" id="PFX28128.1"/>
    </source>
</evidence>
<keyword evidence="2" id="KW-1185">Reference proteome</keyword>
<gene>
    <name evidence="1" type="ORF">AWC38_SpisGene7138</name>
</gene>
<comment type="caution">
    <text evidence="1">The sequence shown here is derived from an EMBL/GenBank/DDBJ whole genome shotgun (WGS) entry which is preliminary data.</text>
</comment>
<accession>A0A2B4SHS4</accession>
<dbReference type="Gene3D" id="1.20.910.10">
    <property type="entry name" value="Heme oxygenase-like"/>
    <property type="match status" value="1"/>
</dbReference>
<reference evidence="2" key="1">
    <citation type="journal article" date="2017" name="bioRxiv">
        <title>Comparative analysis of the genomes of Stylophora pistillata and Acropora digitifera provides evidence for extensive differences between species of corals.</title>
        <authorList>
            <person name="Voolstra C.R."/>
            <person name="Li Y."/>
            <person name="Liew Y.J."/>
            <person name="Baumgarten S."/>
            <person name="Zoccola D."/>
            <person name="Flot J.-F."/>
            <person name="Tambutte S."/>
            <person name="Allemand D."/>
            <person name="Aranda M."/>
        </authorList>
    </citation>
    <scope>NUCLEOTIDE SEQUENCE [LARGE SCALE GENOMIC DNA]</scope>
</reference>
<dbReference type="Proteomes" id="UP000225706">
    <property type="component" value="Unassembled WGS sequence"/>
</dbReference>
<dbReference type="InterPro" id="IPR016084">
    <property type="entry name" value="Haem_Oase-like_multi-hlx"/>
</dbReference>
<organism evidence="1 2">
    <name type="scientific">Stylophora pistillata</name>
    <name type="common">Smooth cauliflower coral</name>
    <dbReference type="NCBI Taxonomy" id="50429"/>
    <lineage>
        <taxon>Eukaryota</taxon>
        <taxon>Metazoa</taxon>
        <taxon>Cnidaria</taxon>
        <taxon>Anthozoa</taxon>
        <taxon>Hexacorallia</taxon>
        <taxon>Scleractinia</taxon>
        <taxon>Astrocoeniina</taxon>
        <taxon>Pocilloporidae</taxon>
        <taxon>Stylophora</taxon>
    </lineage>
</organism>